<dbReference type="Pfam" id="PF00134">
    <property type="entry name" value="Cyclin_N"/>
    <property type="match status" value="1"/>
</dbReference>
<dbReference type="PANTHER" id="PTHR10026">
    <property type="entry name" value="CYCLIN"/>
    <property type="match status" value="1"/>
</dbReference>
<keyword evidence="4" id="KW-0131">Cell cycle</keyword>
<keyword evidence="3 6" id="KW-0195">Cyclin</keyword>
<feature type="region of interest" description="Disordered" evidence="7">
    <location>
        <begin position="262"/>
        <end position="450"/>
    </location>
</feature>
<keyword evidence="2" id="KW-0132">Cell division</keyword>
<evidence type="ECO:0000256" key="5">
    <source>
        <dbReference type="ARBA" id="ARBA00073269"/>
    </source>
</evidence>
<dbReference type="FunFam" id="1.10.472.10:FF:000031">
    <property type="entry name" value="cyclin-L1-1-like isoform X1"/>
    <property type="match status" value="1"/>
</dbReference>
<evidence type="ECO:0000259" key="8">
    <source>
        <dbReference type="SMART" id="SM00385"/>
    </source>
</evidence>
<feature type="domain" description="Cyclin-like" evidence="8">
    <location>
        <begin position="156"/>
        <end position="238"/>
    </location>
</feature>
<evidence type="ECO:0000313" key="10">
    <source>
        <dbReference type="Proteomes" id="UP001151287"/>
    </source>
</evidence>
<dbReference type="SMART" id="SM00385">
    <property type="entry name" value="CYCLIN"/>
    <property type="match status" value="2"/>
</dbReference>
<dbReference type="InterPro" id="IPR043198">
    <property type="entry name" value="Cyclin/Ssn8"/>
</dbReference>
<dbReference type="OrthoDB" id="10264655at2759"/>
<dbReference type="InterPro" id="IPR036915">
    <property type="entry name" value="Cyclin-like_sf"/>
</dbReference>
<gene>
    <name evidence="9" type="ORF">LUZ63_016541</name>
</gene>
<feature type="domain" description="Cyclin-like" evidence="8">
    <location>
        <begin position="40"/>
        <end position="143"/>
    </location>
</feature>
<evidence type="ECO:0000256" key="2">
    <source>
        <dbReference type="ARBA" id="ARBA00022618"/>
    </source>
</evidence>
<dbReference type="GO" id="GO:0006357">
    <property type="term" value="P:regulation of transcription by RNA polymerase II"/>
    <property type="evidence" value="ECO:0007669"/>
    <property type="project" value="InterPro"/>
</dbReference>
<evidence type="ECO:0000313" key="9">
    <source>
        <dbReference type="EMBL" id="KAJ1685151.1"/>
    </source>
</evidence>
<evidence type="ECO:0000256" key="3">
    <source>
        <dbReference type="ARBA" id="ARBA00023127"/>
    </source>
</evidence>
<feature type="compositionally biased region" description="Polar residues" evidence="7">
    <location>
        <begin position="281"/>
        <end position="302"/>
    </location>
</feature>
<dbReference type="CDD" id="cd20594">
    <property type="entry name" value="CYCLIN_AcCycL_rpt2"/>
    <property type="match status" value="1"/>
</dbReference>
<keyword evidence="10" id="KW-1185">Reference proteome</keyword>
<dbReference type="FunFam" id="1.10.472.10:FF:000068">
    <property type="entry name" value="Cyclin-L1-1 isoform A"/>
    <property type="match status" value="1"/>
</dbReference>
<feature type="compositionally biased region" description="Basic and acidic residues" evidence="7">
    <location>
        <begin position="311"/>
        <end position="400"/>
    </location>
</feature>
<evidence type="ECO:0000256" key="1">
    <source>
        <dbReference type="ARBA" id="ARBA00010589"/>
    </source>
</evidence>
<dbReference type="Proteomes" id="UP001151287">
    <property type="component" value="Unassembled WGS sequence"/>
</dbReference>
<dbReference type="PIRSF" id="PIRSF036580">
    <property type="entry name" value="Cyclin_L"/>
    <property type="match status" value="1"/>
</dbReference>
<dbReference type="GO" id="GO:0051301">
    <property type="term" value="P:cell division"/>
    <property type="evidence" value="ECO:0007669"/>
    <property type="project" value="UniProtKB-KW"/>
</dbReference>
<sequence>MIYTAIDTFYLTDEQLKDSPSRKDGIDEQTETTLRIYGCDLIQESGILLRLPQVVMATGQVLFHRFFCKKSFAKFSAKRVAASCVWLASKLEENPRKPRHVVLVFHRMECRRENLPIEHLDLGSKTYDDMKKDLIKTERHLLKEMGFVCHVEHPHKFISNYLATLEAPSELRQEAWNLANDSLRTTLCVRFKSEVVACGVIYTAARRFGVPLPEEPPWWTVFDADEAGVMEVCRVLAHLYSLPKAQYIPVFKDSDPVTSVAKSKALDSQVSKESPAKLSTDDTNTSNPKPAVSSQEAGSSSKIHGKVGTESSRELKKSDDEGGKSTSAEHDVKEDSSEKSKTERMDVASDRYDREKERSRGRDRDRDRDRERNSRSRDSDRESRGRDSDREREREREKERDRRHHHHSHQRSRDKGPGHADGSRRLPARDQGDYYRSQSSRDKDRHRRHP</sequence>
<evidence type="ECO:0000256" key="4">
    <source>
        <dbReference type="ARBA" id="ARBA00023306"/>
    </source>
</evidence>
<dbReference type="EMBL" id="JAMQYH010000005">
    <property type="protein sequence ID" value="KAJ1685151.1"/>
    <property type="molecule type" value="Genomic_DNA"/>
</dbReference>
<accession>A0A9P9ZBD0</accession>
<dbReference type="InterPro" id="IPR013763">
    <property type="entry name" value="Cyclin-like_dom"/>
</dbReference>
<dbReference type="SUPFAM" id="SSF47954">
    <property type="entry name" value="Cyclin-like"/>
    <property type="match status" value="2"/>
</dbReference>
<dbReference type="Pfam" id="PF21797">
    <property type="entry name" value="CycT2-like_C"/>
    <property type="match status" value="1"/>
</dbReference>
<feature type="compositionally biased region" description="Basic residues" evidence="7">
    <location>
        <begin position="401"/>
        <end position="410"/>
    </location>
</feature>
<comment type="similarity">
    <text evidence="1">Belongs to the cyclin family. Cyclin L subfamily.</text>
</comment>
<name>A0A9P9ZBD0_9POAL</name>
<evidence type="ECO:0000256" key="6">
    <source>
        <dbReference type="RuleBase" id="RU000383"/>
    </source>
</evidence>
<feature type="compositionally biased region" description="Polar residues" evidence="7">
    <location>
        <begin position="262"/>
        <end position="272"/>
    </location>
</feature>
<reference evidence="9" key="1">
    <citation type="journal article" date="2022" name="Cell">
        <title>Repeat-based holocentromeres influence genome architecture and karyotype evolution.</title>
        <authorList>
            <person name="Hofstatter P.G."/>
            <person name="Thangavel G."/>
            <person name="Lux T."/>
            <person name="Neumann P."/>
            <person name="Vondrak T."/>
            <person name="Novak P."/>
            <person name="Zhang M."/>
            <person name="Costa L."/>
            <person name="Castellani M."/>
            <person name="Scott A."/>
            <person name="Toegelov H."/>
            <person name="Fuchs J."/>
            <person name="Mata-Sucre Y."/>
            <person name="Dias Y."/>
            <person name="Vanzela A.L.L."/>
            <person name="Huettel B."/>
            <person name="Almeida C.C.S."/>
            <person name="Simkova H."/>
            <person name="Souza G."/>
            <person name="Pedrosa-Harand A."/>
            <person name="Macas J."/>
            <person name="Mayer K.F.X."/>
            <person name="Houben A."/>
            <person name="Marques A."/>
        </authorList>
    </citation>
    <scope>NUCLEOTIDE SEQUENCE</scope>
    <source>
        <strain evidence="9">RhyBre1mFocal</strain>
    </source>
</reference>
<dbReference type="Gene3D" id="1.10.472.10">
    <property type="entry name" value="Cyclin-like"/>
    <property type="match status" value="2"/>
</dbReference>
<dbReference type="AlphaFoldDB" id="A0A9P9ZBD0"/>
<feature type="compositionally biased region" description="Basic and acidic residues" evidence="7">
    <location>
        <begin position="411"/>
        <end position="443"/>
    </location>
</feature>
<proteinExistence type="inferred from homology"/>
<dbReference type="GO" id="GO:0016538">
    <property type="term" value="F:cyclin-dependent protein serine/threonine kinase regulator activity"/>
    <property type="evidence" value="ECO:0007669"/>
    <property type="project" value="InterPro"/>
</dbReference>
<dbReference type="InterPro" id="IPR006671">
    <property type="entry name" value="Cyclin_N"/>
</dbReference>
<organism evidence="9 10">
    <name type="scientific">Rhynchospora breviuscula</name>
    <dbReference type="NCBI Taxonomy" id="2022672"/>
    <lineage>
        <taxon>Eukaryota</taxon>
        <taxon>Viridiplantae</taxon>
        <taxon>Streptophyta</taxon>
        <taxon>Embryophyta</taxon>
        <taxon>Tracheophyta</taxon>
        <taxon>Spermatophyta</taxon>
        <taxon>Magnoliopsida</taxon>
        <taxon>Liliopsida</taxon>
        <taxon>Poales</taxon>
        <taxon>Cyperaceae</taxon>
        <taxon>Cyperoideae</taxon>
        <taxon>Rhynchosporeae</taxon>
        <taxon>Rhynchospora</taxon>
    </lineage>
</organism>
<comment type="caution">
    <text evidence="9">The sequence shown here is derived from an EMBL/GenBank/DDBJ whole genome shotgun (WGS) entry which is preliminary data.</text>
</comment>
<evidence type="ECO:0000256" key="7">
    <source>
        <dbReference type="SAM" id="MobiDB-lite"/>
    </source>
</evidence>
<protein>
    <recommendedName>
        <fullName evidence="5">Cyclin-L1-1</fullName>
    </recommendedName>
</protein>